<dbReference type="GO" id="GO:0016020">
    <property type="term" value="C:membrane"/>
    <property type="evidence" value="ECO:0007669"/>
    <property type="project" value="UniProtKB-SubCell"/>
</dbReference>
<comment type="caution">
    <text evidence="9">The sequence shown here is derived from an EMBL/GenBank/DDBJ whole genome shotgun (WGS) entry which is preliminary data.</text>
</comment>
<evidence type="ECO:0000313" key="9">
    <source>
        <dbReference type="EMBL" id="OAA30177.1"/>
    </source>
</evidence>
<dbReference type="InterPro" id="IPR017475">
    <property type="entry name" value="EPS_sugar_tfrase"/>
</dbReference>
<comment type="subcellular location">
    <subcellularLocation>
        <location evidence="1">Membrane</location>
        <topology evidence="1">Multi-pass membrane protein</topology>
    </subcellularLocation>
</comment>
<dbReference type="STRING" id="1453497.AT15_00445"/>
<dbReference type="NCBIfam" id="TIGR03025">
    <property type="entry name" value="EPS_sugtrans"/>
    <property type="match status" value="1"/>
</dbReference>
<evidence type="ECO:0000256" key="1">
    <source>
        <dbReference type="ARBA" id="ARBA00004141"/>
    </source>
</evidence>
<reference evidence="9 10" key="1">
    <citation type="submission" date="2014-02" db="EMBL/GenBank/DDBJ databases">
        <title>Kosmotoga genome sequencing.</title>
        <authorList>
            <person name="Pollo S.M."/>
            <person name="Charchuk R."/>
            <person name="Nesbo C.L."/>
        </authorList>
    </citation>
    <scope>NUCLEOTIDE SEQUENCE [LARGE SCALE GENOMIC DNA]</scope>
    <source>
        <strain evidence="9 10">S304</strain>
    </source>
</reference>
<dbReference type="Pfam" id="PF02397">
    <property type="entry name" value="Bac_transf"/>
    <property type="match status" value="1"/>
</dbReference>
<dbReference type="AlphaFoldDB" id="A0A176K111"/>
<dbReference type="PATRIC" id="fig|1453497.3.peg.102"/>
<comment type="similarity">
    <text evidence="2">Belongs to the bacterial sugar transferase family.</text>
</comment>
<feature type="transmembrane region" description="Helical" evidence="7">
    <location>
        <begin position="33"/>
        <end position="54"/>
    </location>
</feature>
<sequence>MQRLRTSKYSLALMYIITLYIIQSTIVDWTPGLLFQATILNIALLLGIYAFRGFDNSNLQSLNSSLVSYSIGSFIGALFSLMFVAFFKTKLPKEIFITSLALSGIIFPIISTYTMRKVLSLIPPKRYLIIGKESEIGEIIREVEKASMGKVKVYGYMNPSSVALEQALSLSLFDSILVADQKLSRTVEFVLENAHQKGKSVEFLPLIVEQTLKRIPIELIDKFKEYYEIQFSSVRETPSKRILDLFISIIAMIILSPVYLVIYLSILLDDGLPIIFKQMRVGLNGNNFIMHKFRSMKKDAESTGAKYATQQENNVTKIGKLMRPIRLDEIPQFYDILIGKMSFVGPRPEQPEFAKELAEVLPYYNYRHKLKPGLTGWAQTNYKYAATIEEQAKKLSYDLYYIKNRSLLLDLQIILRTFETVVFRKGAK</sequence>
<feature type="domain" description="Bacterial sugar transferase" evidence="8">
    <location>
        <begin position="240"/>
        <end position="422"/>
    </location>
</feature>
<dbReference type="Proteomes" id="UP000077339">
    <property type="component" value="Unassembled WGS sequence"/>
</dbReference>
<proteinExistence type="inferred from homology"/>
<gene>
    <name evidence="9" type="ORF">AT15_00445</name>
</gene>
<organism evidence="9 10">
    <name type="scientific">Kosmotoga arenicorallina S304</name>
    <dbReference type="NCBI Taxonomy" id="1453497"/>
    <lineage>
        <taxon>Bacteria</taxon>
        <taxon>Thermotogati</taxon>
        <taxon>Thermotogota</taxon>
        <taxon>Thermotogae</taxon>
        <taxon>Kosmotogales</taxon>
        <taxon>Kosmotogaceae</taxon>
        <taxon>Kosmotoga</taxon>
    </lineage>
</organism>
<feature type="transmembrane region" description="Helical" evidence="7">
    <location>
        <begin position="66"/>
        <end position="89"/>
    </location>
</feature>
<evidence type="ECO:0000256" key="7">
    <source>
        <dbReference type="SAM" id="Phobius"/>
    </source>
</evidence>
<evidence type="ECO:0000256" key="3">
    <source>
        <dbReference type="ARBA" id="ARBA00022679"/>
    </source>
</evidence>
<feature type="transmembrane region" description="Helical" evidence="7">
    <location>
        <begin position="245"/>
        <end position="268"/>
    </location>
</feature>
<protein>
    <submittedName>
        <fullName evidence="9">Exopolysaccharide biosynthesis polyprenyl glycosylphosphotransferase</fullName>
    </submittedName>
</protein>
<keyword evidence="3 9" id="KW-0808">Transferase</keyword>
<evidence type="ECO:0000313" key="10">
    <source>
        <dbReference type="Proteomes" id="UP000077339"/>
    </source>
</evidence>
<dbReference type="GO" id="GO:0016780">
    <property type="term" value="F:phosphotransferase activity, for other substituted phosphate groups"/>
    <property type="evidence" value="ECO:0007669"/>
    <property type="project" value="TreeGrafter"/>
</dbReference>
<accession>A0A176K111</accession>
<keyword evidence="6 7" id="KW-0472">Membrane</keyword>
<dbReference type="PANTHER" id="PTHR30576:SF0">
    <property type="entry name" value="UNDECAPRENYL-PHOSPHATE N-ACETYLGALACTOSAMINYL 1-PHOSPHATE TRANSFERASE-RELATED"/>
    <property type="match status" value="1"/>
</dbReference>
<keyword evidence="5 7" id="KW-1133">Transmembrane helix</keyword>
<dbReference type="InterPro" id="IPR003362">
    <property type="entry name" value="Bact_transf"/>
</dbReference>
<feature type="transmembrane region" description="Helical" evidence="7">
    <location>
        <begin position="9"/>
        <end position="27"/>
    </location>
</feature>
<evidence type="ECO:0000256" key="6">
    <source>
        <dbReference type="ARBA" id="ARBA00023136"/>
    </source>
</evidence>
<evidence type="ECO:0000256" key="5">
    <source>
        <dbReference type="ARBA" id="ARBA00022989"/>
    </source>
</evidence>
<evidence type="ECO:0000256" key="4">
    <source>
        <dbReference type="ARBA" id="ARBA00022692"/>
    </source>
</evidence>
<dbReference type="PANTHER" id="PTHR30576">
    <property type="entry name" value="COLANIC BIOSYNTHESIS UDP-GLUCOSE LIPID CARRIER TRANSFERASE"/>
    <property type="match status" value="1"/>
</dbReference>
<keyword evidence="10" id="KW-1185">Reference proteome</keyword>
<feature type="transmembrane region" description="Helical" evidence="7">
    <location>
        <begin position="95"/>
        <end position="115"/>
    </location>
</feature>
<dbReference type="EMBL" id="JFHK01000014">
    <property type="protein sequence ID" value="OAA30177.1"/>
    <property type="molecule type" value="Genomic_DNA"/>
</dbReference>
<keyword evidence="4 7" id="KW-0812">Transmembrane</keyword>
<dbReference type="OrthoDB" id="9808602at2"/>
<evidence type="ECO:0000256" key="2">
    <source>
        <dbReference type="ARBA" id="ARBA00006464"/>
    </source>
</evidence>
<dbReference type="RefSeq" id="WP_084251573.1">
    <property type="nucleotide sequence ID" value="NZ_JFHK01000014.1"/>
</dbReference>
<name>A0A176K111_9BACT</name>
<evidence type="ECO:0000259" key="8">
    <source>
        <dbReference type="Pfam" id="PF02397"/>
    </source>
</evidence>